<feature type="region of interest" description="Disordered" evidence="1">
    <location>
        <begin position="1"/>
        <end position="43"/>
    </location>
</feature>
<dbReference type="AlphaFoldDB" id="A0A2H3J6H1"/>
<dbReference type="OrthoDB" id="2801423at2759"/>
<dbReference type="EMBL" id="KB467920">
    <property type="protein sequence ID" value="PCH37255.1"/>
    <property type="molecule type" value="Genomic_DNA"/>
</dbReference>
<name>A0A2H3J6H1_WOLCO</name>
<evidence type="ECO:0000313" key="2">
    <source>
        <dbReference type="EMBL" id="PCH37255.1"/>
    </source>
</evidence>
<evidence type="ECO:0000256" key="1">
    <source>
        <dbReference type="SAM" id="MobiDB-lite"/>
    </source>
</evidence>
<reference evidence="2 3" key="1">
    <citation type="journal article" date="2012" name="Science">
        <title>The Paleozoic origin of enzymatic lignin decomposition reconstructed from 31 fungal genomes.</title>
        <authorList>
            <person name="Floudas D."/>
            <person name="Binder M."/>
            <person name="Riley R."/>
            <person name="Barry K."/>
            <person name="Blanchette R.A."/>
            <person name="Henrissat B."/>
            <person name="Martinez A.T."/>
            <person name="Otillar R."/>
            <person name="Spatafora J.W."/>
            <person name="Yadav J.S."/>
            <person name="Aerts A."/>
            <person name="Benoit I."/>
            <person name="Boyd A."/>
            <person name="Carlson A."/>
            <person name="Copeland A."/>
            <person name="Coutinho P.M."/>
            <person name="de Vries R.P."/>
            <person name="Ferreira P."/>
            <person name="Findley K."/>
            <person name="Foster B."/>
            <person name="Gaskell J."/>
            <person name="Glotzer D."/>
            <person name="Gorecki P."/>
            <person name="Heitman J."/>
            <person name="Hesse C."/>
            <person name="Hori C."/>
            <person name="Igarashi K."/>
            <person name="Jurgens J.A."/>
            <person name="Kallen N."/>
            <person name="Kersten P."/>
            <person name="Kohler A."/>
            <person name="Kuees U."/>
            <person name="Kumar T.K.A."/>
            <person name="Kuo A."/>
            <person name="LaButti K."/>
            <person name="Larrondo L.F."/>
            <person name="Lindquist E."/>
            <person name="Ling A."/>
            <person name="Lombard V."/>
            <person name="Lucas S."/>
            <person name="Lundell T."/>
            <person name="Martin R."/>
            <person name="McLaughlin D.J."/>
            <person name="Morgenstern I."/>
            <person name="Morin E."/>
            <person name="Murat C."/>
            <person name="Nagy L.G."/>
            <person name="Nolan M."/>
            <person name="Ohm R.A."/>
            <person name="Patyshakuliyeva A."/>
            <person name="Rokas A."/>
            <person name="Ruiz-Duenas F.J."/>
            <person name="Sabat G."/>
            <person name="Salamov A."/>
            <person name="Samejima M."/>
            <person name="Schmutz J."/>
            <person name="Slot J.C."/>
            <person name="St John F."/>
            <person name="Stenlid J."/>
            <person name="Sun H."/>
            <person name="Sun S."/>
            <person name="Syed K."/>
            <person name="Tsang A."/>
            <person name="Wiebenga A."/>
            <person name="Young D."/>
            <person name="Pisabarro A."/>
            <person name="Eastwood D.C."/>
            <person name="Martin F."/>
            <person name="Cullen D."/>
            <person name="Grigoriev I.V."/>
            <person name="Hibbett D.S."/>
        </authorList>
    </citation>
    <scope>NUCLEOTIDE SEQUENCE [LARGE SCALE GENOMIC DNA]</scope>
    <source>
        <strain evidence="2 3">MD-104</strain>
    </source>
</reference>
<evidence type="ECO:0000313" key="3">
    <source>
        <dbReference type="Proteomes" id="UP000218811"/>
    </source>
</evidence>
<feature type="compositionally biased region" description="Low complexity" evidence="1">
    <location>
        <begin position="1"/>
        <end position="18"/>
    </location>
</feature>
<proteinExistence type="predicted"/>
<protein>
    <submittedName>
        <fullName evidence="2">Uncharacterized protein</fullName>
    </submittedName>
</protein>
<dbReference type="Proteomes" id="UP000218811">
    <property type="component" value="Unassembled WGS sequence"/>
</dbReference>
<gene>
    <name evidence="2" type="ORF">WOLCODRAFT_167402</name>
</gene>
<dbReference type="STRING" id="742152.A0A2H3J6H1"/>
<organism evidence="2 3">
    <name type="scientific">Wolfiporia cocos (strain MD-104)</name>
    <name type="common">Brown rot fungus</name>
    <dbReference type="NCBI Taxonomy" id="742152"/>
    <lineage>
        <taxon>Eukaryota</taxon>
        <taxon>Fungi</taxon>
        <taxon>Dikarya</taxon>
        <taxon>Basidiomycota</taxon>
        <taxon>Agaricomycotina</taxon>
        <taxon>Agaricomycetes</taxon>
        <taxon>Polyporales</taxon>
        <taxon>Phaeolaceae</taxon>
        <taxon>Wolfiporia</taxon>
    </lineage>
</organism>
<accession>A0A2H3J6H1</accession>
<sequence>MPHNPSVSSRESSPSDDPVNAEIQAESAYSEATARSPTANIPPPQANVLASPWRWSPHAYVHPNYMPYHPPPTVHAPYSFPSSSSAHPSSTPVFDIPTLGSSPPSRSLSAIESLFVDEVFKDFTLPEISSVRSLSGWYTKLEIEDRVLLIFRCMRSLGFDTLGDLFAACLGNSYSKHPTVYHTIAAFVRSRGAVGKQPVDIINIMYSHPKARDLDNRKPIPPTFPSLPRHALPPSHRVAEDRLAVIPLESTQNQLLDWSLKQVLECVEREADMLTRSSTGAGLTVERGDSLSWD</sequence>
<keyword evidence="3" id="KW-1185">Reference proteome</keyword>